<reference evidence="1 2" key="1">
    <citation type="submission" date="2021-06" db="EMBL/GenBank/DDBJ databases">
        <authorList>
            <person name="Palmer J.M."/>
        </authorList>
    </citation>
    <scope>NUCLEOTIDE SEQUENCE [LARGE SCALE GENOMIC DNA]</scope>
    <source>
        <strain evidence="2">if_2019</strain>
        <tissue evidence="1">Muscle</tissue>
    </source>
</reference>
<sequence length="120" mass="12792">MAGAKCLLKTPSNFQSSAMFEGSESGEVEGGSTESTVVSSISACKRVLCSNSVLDSCEYWLKNEKTLCRLGLLDEDADTSCTLVSCILRGKKHAHRFGNTAGPCHVYLSLSCGRYACGPK</sequence>
<gene>
    <name evidence="1" type="ORF">ILYODFUR_007699</name>
</gene>
<keyword evidence="2" id="KW-1185">Reference proteome</keyword>
<evidence type="ECO:0000313" key="1">
    <source>
        <dbReference type="EMBL" id="MEQ2239750.1"/>
    </source>
</evidence>
<proteinExistence type="predicted"/>
<organism evidence="1 2">
    <name type="scientific">Ilyodon furcidens</name>
    <name type="common">goldbreast splitfin</name>
    <dbReference type="NCBI Taxonomy" id="33524"/>
    <lineage>
        <taxon>Eukaryota</taxon>
        <taxon>Metazoa</taxon>
        <taxon>Chordata</taxon>
        <taxon>Craniata</taxon>
        <taxon>Vertebrata</taxon>
        <taxon>Euteleostomi</taxon>
        <taxon>Actinopterygii</taxon>
        <taxon>Neopterygii</taxon>
        <taxon>Teleostei</taxon>
        <taxon>Neoteleostei</taxon>
        <taxon>Acanthomorphata</taxon>
        <taxon>Ovalentaria</taxon>
        <taxon>Atherinomorphae</taxon>
        <taxon>Cyprinodontiformes</taxon>
        <taxon>Goodeidae</taxon>
        <taxon>Ilyodon</taxon>
    </lineage>
</organism>
<accession>A0ABV0U5B7</accession>
<comment type="caution">
    <text evidence="1">The sequence shown here is derived from an EMBL/GenBank/DDBJ whole genome shotgun (WGS) entry which is preliminary data.</text>
</comment>
<dbReference type="EMBL" id="JAHRIQ010058427">
    <property type="protein sequence ID" value="MEQ2239750.1"/>
    <property type="molecule type" value="Genomic_DNA"/>
</dbReference>
<protein>
    <submittedName>
        <fullName evidence="1">Uncharacterized protein</fullName>
    </submittedName>
</protein>
<dbReference type="Proteomes" id="UP001482620">
    <property type="component" value="Unassembled WGS sequence"/>
</dbReference>
<evidence type="ECO:0000313" key="2">
    <source>
        <dbReference type="Proteomes" id="UP001482620"/>
    </source>
</evidence>
<name>A0ABV0U5B7_9TELE</name>